<dbReference type="InterPro" id="IPR036388">
    <property type="entry name" value="WH-like_DNA-bd_sf"/>
</dbReference>
<keyword evidence="8 11" id="KW-0805">Transcription regulation</keyword>
<name>W0DJD5_9GAMM</name>
<keyword evidence="9 11" id="KW-0238">DNA-binding</keyword>
<dbReference type="GO" id="GO:0000976">
    <property type="term" value="F:transcription cis-regulatory region binding"/>
    <property type="evidence" value="ECO:0007669"/>
    <property type="project" value="TreeGrafter"/>
</dbReference>
<dbReference type="FunFam" id="1.10.10.10:FF:000007">
    <property type="entry name" value="Ferric uptake regulation protein"/>
    <property type="match status" value="1"/>
</dbReference>
<dbReference type="OrthoDB" id="8659436at2"/>
<dbReference type="GO" id="GO:0003700">
    <property type="term" value="F:DNA-binding transcription factor activity"/>
    <property type="evidence" value="ECO:0007669"/>
    <property type="project" value="UniProtKB-UniRule"/>
</dbReference>
<dbReference type="Proteomes" id="UP000005289">
    <property type="component" value="Chromosome"/>
</dbReference>
<keyword evidence="4 11" id="KW-0963">Cytoplasm</keyword>
<dbReference type="KEGG" id="tti:THITH_01170"/>
<evidence type="ECO:0000256" key="8">
    <source>
        <dbReference type="ARBA" id="ARBA00023015"/>
    </source>
</evidence>
<proteinExistence type="inferred from homology"/>
<dbReference type="GO" id="GO:1900376">
    <property type="term" value="P:regulation of secondary metabolite biosynthetic process"/>
    <property type="evidence" value="ECO:0007669"/>
    <property type="project" value="TreeGrafter"/>
</dbReference>
<dbReference type="GO" id="GO:0005737">
    <property type="term" value="C:cytoplasm"/>
    <property type="evidence" value="ECO:0007669"/>
    <property type="project" value="UniProtKB-SubCell"/>
</dbReference>
<evidence type="ECO:0000256" key="9">
    <source>
        <dbReference type="ARBA" id="ARBA00023125"/>
    </source>
</evidence>
<dbReference type="RefSeq" id="WP_006746357.1">
    <property type="nucleotide sequence ID" value="NZ_CP007029.1"/>
</dbReference>
<dbReference type="PANTHER" id="PTHR33202">
    <property type="entry name" value="ZINC UPTAKE REGULATION PROTEIN"/>
    <property type="match status" value="1"/>
</dbReference>
<dbReference type="InterPro" id="IPR036390">
    <property type="entry name" value="WH_DNA-bd_sf"/>
</dbReference>
<dbReference type="AlphaFoldDB" id="W0DJD5"/>
<gene>
    <name evidence="11" type="primary">fur</name>
    <name evidence="12" type="ORF">THITH_01170</name>
</gene>
<evidence type="ECO:0000313" key="13">
    <source>
        <dbReference type="Proteomes" id="UP000005289"/>
    </source>
</evidence>
<evidence type="ECO:0000256" key="5">
    <source>
        <dbReference type="ARBA" id="ARBA00022491"/>
    </source>
</evidence>
<dbReference type="InterPro" id="IPR002481">
    <property type="entry name" value="FUR"/>
</dbReference>
<reference evidence="12 13" key="1">
    <citation type="submission" date="2013-12" db="EMBL/GenBank/DDBJ databases">
        <authorList>
            <consortium name="DOE Joint Genome Institute"/>
            <person name="Muyzer G."/>
            <person name="Huntemann M."/>
            <person name="Han J."/>
            <person name="Chen A."/>
            <person name="Kyrpides N."/>
            <person name="Mavromatis K."/>
            <person name="Markowitz V."/>
            <person name="Palaniappan K."/>
            <person name="Ivanova N."/>
            <person name="Schaumberg A."/>
            <person name="Pati A."/>
            <person name="Liolios K."/>
            <person name="Nordberg H.P."/>
            <person name="Cantor M.N."/>
            <person name="Hua S.X."/>
            <person name="Woyke T."/>
        </authorList>
    </citation>
    <scope>NUCLEOTIDE SEQUENCE [LARGE SCALE GENOMIC DNA]</scope>
    <source>
        <strain evidence="12 13">ARh 1</strain>
    </source>
</reference>
<evidence type="ECO:0000256" key="10">
    <source>
        <dbReference type="ARBA" id="ARBA00023163"/>
    </source>
</evidence>
<evidence type="ECO:0000256" key="1">
    <source>
        <dbReference type="ARBA" id="ARBA00004496"/>
    </source>
</evidence>
<keyword evidence="5 11" id="KW-0678">Repressor</keyword>
<evidence type="ECO:0000256" key="6">
    <source>
        <dbReference type="ARBA" id="ARBA00022723"/>
    </source>
</evidence>
<evidence type="ECO:0000256" key="7">
    <source>
        <dbReference type="ARBA" id="ARBA00022833"/>
    </source>
</evidence>
<keyword evidence="11" id="KW-0408">Iron</keyword>
<keyword evidence="10 11" id="KW-0804">Transcription</keyword>
<evidence type="ECO:0000256" key="2">
    <source>
        <dbReference type="ARBA" id="ARBA00007957"/>
    </source>
</evidence>
<protein>
    <recommendedName>
        <fullName evidence="3 11">Ferric uptake regulation protein</fullName>
    </recommendedName>
</protein>
<dbReference type="GO" id="GO:0045892">
    <property type="term" value="P:negative regulation of DNA-templated transcription"/>
    <property type="evidence" value="ECO:0007669"/>
    <property type="project" value="TreeGrafter"/>
</dbReference>
<comment type="subunit">
    <text evidence="11">Homodimer.</text>
</comment>
<dbReference type="SUPFAM" id="SSF46785">
    <property type="entry name" value="Winged helix' DNA-binding domain"/>
    <property type="match status" value="1"/>
</dbReference>
<comment type="similarity">
    <text evidence="2 11">Belongs to the Fur family.</text>
</comment>
<evidence type="ECO:0000313" key="12">
    <source>
        <dbReference type="EMBL" id="AHE97113.1"/>
    </source>
</evidence>
<dbReference type="HOGENOM" id="CLU_096072_1_1_6"/>
<dbReference type="CDD" id="cd07153">
    <property type="entry name" value="Fur_like"/>
    <property type="match status" value="1"/>
</dbReference>
<dbReference type="Pfam" id="PF01475">
    <property type="entry name" value="FUR"/>
    <property type="match status" value="1"/>
</dbReference>
<dbReference type="Gene3D" id="1.10.10.10">
    <property type="entry name" value="Winged helix-like DNA-binding domain superfamily/Winged helix DNA-binding domain"/>
    <property type="match status" value="1"/>
</dbReference>
<dbReference type="PANTHER" id="PTHR33202:SF7">
    <property type="entry name" value="FERRIC UPTAKE REGULATION PROTEIN"/>
    <property type="match status" value="1"/>
</dbReference>
<dbReference type="STRING" id="713585.THITH_01170"/>
<accession>W0DJD5</accession>
<keyword evidence="7 11" id="KW-0862">Zinc</keyword>
<evidence type="ECO:0000256" key="3">
    <source>
        <dbReference type="ARBA" id="ARBA00020910"/>
    </source>
</evidence>
<evidence type="ECO:0000256" key="11">
    <source>
        <dbReference type="RuleBase" id="RU364037"/>
    </source>
</evidence>
<sequence length="146" mass="16203">MSVSQNNGERLSREQAVELLDRHGISPTEQRIEIASLLFARHQHLSAEQILAQLSRQASRVSKATVYNTLKLFAETGLVREVIIEPTKRFYDSNLNPHHHLFFTDSGRLEDVPPAQVDIAGLPTLASGVEVVGVDVVIRVATRKPS</sequence>
<comment type="subcellular location">
    <subcellularLocation>
        <location evidence="1 11">Cytoplasm</location>
    </subcellularLocation>
</comment>
<evidence type="ECO:0000256" key="4">
    <source>
        <dbReference type="ARBA" id="ARBA00022490"/>
    </source>
</evidence>
<organism evidence="12 13">
    <name type="scientific">Thioalkalivibrio paradoxus ARh 1</name>
    <dbReference type="NCBI Taxonomy" id="713585"/>
    <lineage>
        <taxon>Bacteria</taxon>
        <taxon>Pseudomonadati</taxon>
        <taxon>Pseudomonadota</taxon>
        <taxon>Gammaproteobacteria</taxon>
        <taxon>Chromatiales</taxon>
        <taxon>Ectothiorhodospiraceae</taxon>
        <taxon>Thioalkalivibrio</taxon>
    </lineage>
</organism>
<keyword evidence="6 11" id="KW-0479">Metal-binding</keyword>
<dbReference type="EMBL" id="CP007029">
    <property type="protein sequence ID" value="AHE97113.1"/>
    <property type="molecule type" value="Genomic_DNA"/>
</dbReference>
<keyword evidence="13" id="KW-1185">Reference proteome</keyword>
<dbReference type="GO" id="GO:0008270">
    <property type="term" value="F:zinc ion binding"/>
    <property type="evidence" value="ECO:0007669"/>
    <property type="project" value="TreeGrafter"/>
</dbReference>